<evidence type="ECO:0000256" key="8">
    <source>
        <dbReference type="PROSITE-ProRule" id="PRU01360"/>
    </source>
</evidence>
<dbReference type="Gene3D" id="2.40.170.20">
    <property type="entry name" value="TonB-dependent receptor, beta-barrel domain"/>
    <property type="match status" value="1"/>
</dbReference>
<accession>A0A369PVL2</accession>
<evidence type="ECO:0000259" key="10">
    <source>
        <dbReference type="Pfam" id="PF00593"/>
    </source>
</evidence>
<dbReference type="InterPro" id="IPR037066">
    <property type="entry name" value="Plug_dom_sf"/>
</dbReference>
<evidence type="ECO:0000256" key="7">
    <source>
        <dbReference type="ARBA" id="ARBA00023237"/>
    </source>
</evidence>
<evidence type="ECO:0000256" key="3">
    <source>
        <dbReference type="ARBA" id="ARBA00022452"/>
    </source>
</evidence>
<evidence type="ECO:0000313" key="12">
    <source>
        <dbReference type="EMBL" id="RDC56534.1"/>
    </source>
</evidence>
<dbReference type="RefSeq" id="WP_115403253.1">
    <property type="nucleotide sequence ID" value="NZ_QPKV01000004.1"/>
</dbReference>
<comment type="subcellular location">
    <subcellularLocation>
        <location evidence="1 8">Cell outer membrane</location>
        <topology evidence="1 8">Multi-pass membrane protein</topology>
    </subcellularLocation>
</comment>
<evidence type="ECO:0000259" key="11">
    <source>
        <dbReference type="Pfam" id="PF07715"/>
    </source>
</evidence>
<keyword evidence="12" id="KW-0675">Receptor</keyword>
<dbReference type="Gene3D" id="2.60.40.1120">
    <property type="entry name" value="Carboxypeptidase-like, regulatory domain"/>
    <property type="match status" value="1"/>
</dbReference>
<dbReference type="Pfam" id="PF13715">
    <property type="entry name" value="CarbopepD_reg_2"/>
    <property type="match status" value="1"/>
</dbReference>
<evidence type="ECO:0000256" key="9">
    <source>
        <dbReference type="RuleBase" id="RU003357"/>
    </source>
</evidence>
<dbReference type="InterPro" id="IPR008969">
    <property type="entry name" value="CarboxyPept-like_regulatory"/>
</dbReference>
<reference evidence="12 13" key="1">
    <citation type="submission" date="2018-07" db="EMBL/GenBank/DDBJ databases">
        <title>Pedobacter sp. nov., isolated from soil.</title>
        <authorList>
            <person name="Zhou L.Y."/>
            <person name="Du Z.J."/>
        </authorList>
    </citation>
    <scope>NUCLEOTIDE SEQUENCE [LARGE SCALE GENOMIC DNA]</scope>
    <source>
        <strain evidence="12 13">JDX94</strain>
    </source>
</reference>
<feature type="domain" description="TonB-dependent receptor plug" evidence="11">
    <location>
        <begin position="126"/>
        <end position="245"/>
    </location>
</feature>
<protein>
    <submittedName>
        <fullName evidence="12">TonB-dependent receptor</fullName>
    </submittedName>
</protein>
<name>A0A369PVL2_9SPHI</name>
<dbReference type="SUPFAM" id="SSF56935">
    <property type="entry name" value="Porins"/>
    <property type="match status" value="1"/>
</dbReference>
<dbReference type="InterPro" id="IPR023997">
    <property type="entry name" value="TonB-dep_OMP_SusC/RagA_CS"/>
</dbReference>
<dbReference type="Proteomes" id="UP000253961">
    <property type="component" value="Unassembled WGS sequence"/>
</dbReference>
<dbReference type="NCBIfam" id="TIGR04056">
    <property type="entry name" value="OMP_RagA_SusC"/>
    <property type="match status" value="1"/>
</dbReference>
<dbReference type="InterPro" id="IPR023996">
    <property type="entry name" value="TonB-dep_OMP_SusC/RagA"/>
</dbReference>
<keyword evidence="7 8" id="KW-0998">Cell outer membrane</keyword>
<dbReference type="AlphaFoldDB" id="A0A369PVL2"/>
<comment type="caution">
    <text evidence="12">The sequence shown here is derived from an EMBL/GenBank/DDBJ whole genome shotgun (WGS) entry which is preliminary data.</text>
</comment>
<dbReference type="SUPFAM" id="SSF49464">
    <property type="entry name" value="Carboxypeptidase regulatory domain-like"/>
    <property type="match status" value="1"/>
</dbReference>
<dbReference type="InterPro" id="IPR036942">
    <property type="entry name" value="Beta-barrel_TonB_sf"/>
</dbReference>
<keyword evidence="13" id="KW-1185">Reference proteome</keyword>
<dbReference type="OrthoDB" id="9768177at2"/>
<dbReference type="InterPro" id="IPR012910">
    <property type="entry name" value="Plug_dom"/>
</dbReference>
<dbReference type="Gene3D" id="2.170.130.10">
    <property type="entry name" value="TonB-dependent receptor, plug domain"/>
    <property type="match status" value="1"/>
</dbReference>
<evidence type="ECO:0000313" key="13">
    <source>
        <dbReference type="Proteomes" id="UP000253961"/>
    </source>
</evidence>
<dbReference type="InterPro" id="IPR039426">
    <property type="entry name" value="TonB-dep_rcpt-like"/>
</dbReference>
<keyword evidence="5 9" id="KW-0798">TonB box</keyword>
<feature type="domain" description="TonB-dependent receptor-like beta-barrel" evidence="10">
    <location>
        <begin position="407"/>
        <end position="979"/>
    </location>
</feature>
<gene>
    <name evidence="12" type="ORF">DU508_13190</name>
</gene>
<dbReference type="GO" id="GO:0009279">
    <property type="term" value="C:cell outer membrane"/>
    <property type="evidence" value="ECO:0007669"/>
    <property type="project" value="UniProtKB-SubCell"/>
</dbReference>
<organism evidence="12 13">
    <name type="scientific">Pedobacter chinensis</name>
    <dbReference type="NCBI Taxonomy" id="2282421"/>
    <lineage>
        <taxon>Bacteria</taxon>
        <taxon>Pseudomonadati</taxon>
        <taxon>Bacteroidota</taxon>
        <taxon>Sphingobacteriia</taxon>
        <taxon>Sphingobacteriales</taxon>
        <taxon>Sphingobacteriaceae</taxon>
        <taxon>Pedobacter</taxon>
    </lineage>
</organism>
<keyword evidence="2 8" id="KW-0813">Transport</keyword>
<keyword evidence="4 8" id="KW-0812">Transmembrane</keyword>
<keyword evidence="6 8" id="KW-0472">Membrane</keyword>
<evidence type="ECO:0000256" key="2">
    <source>
        <dbReference type="ARBA" id="ARBA00022448"/>
    </source>
</evidence>
<dbReference type="EMBL" id="QPKV01000004">
    <property type="protein sequence ID" value="RDC56534.1"/>
    <property type="molecule type" value="Genomic_DNA"/>
</dbReference>
<evidence type="ECO:0000256" key="1">
    <source>
        <dbReference type="ARBA" id="ARBA00004571"/>
    </source>
</evidence>
<evidence type="ECO:0000256" key="5">
    <source>
        <dbReference type="ARBA" id="ARBA00023077"/>
    </source>
</evidence>
<dbReference type="InterPro" id="IPR000531">
    <property type="entry name" value="Beta-barrel_TonB"/>
</dbReference>
<evidence type="ECO:0000256" key="4">
    <source>
        <dbReference type="ARBA" id="ARBA00022692"/>
    </source>
</evidence>
<dbReference type="Pfam" id="PF00593">
    <property type="entry name" value="TonB_dep_Rec_b-barrel"/>
    <property type="match status" value="1"/>
</dbReference>
<keyword evidence="3 8" id="KW-1134">Transmembrane beta strand</keyword>
<dbReference type="Pfam" id="PF07715">
    <property type="entry name" value="Plug"/>
    <property type="match status" value="1"/>
</dbReference>
<dbReference type="PROSITE" id="PS52016">
    <property type="entry name" value="TONB_DEPENDENT_REC_3"/>
    <property type="match status" value="1"/>
</dbReference>
<comment type="similarity">
    <text evidence="8 9">Belongs to the TonB-dependent receptor family.</text>
</comment>
<evidence type="ECO:0000256" key="6">
    <source>
        <dbReference type="ARBA" id="ARBA00023136"/>
    </source>
</evidence>
<proteinExistence type="inferred from homology"/>
<sequence>MKNLYRKGFYLLLCVFWAVLSYAQVTPTIQSRLNGTVLDAATGQPLPGAVVKIKGTTHTVSTGPDGRFTFVTGQKFPYTLIVSYIGYDQKEQVVDGTPVTIRLQEVQSQLTDVVVTGYSTQERKYIAGSISSVSGSVVQNQPSGGFNQLLQGKTTGVQVTSNSGVPGGGITFRVRGNNSINASVDPLYIIDGVFVSNADPISAGLGNQQASNPIADLNPSDIEDIQILKDANATAIYGSLGANGVIIVTTKRGKRNTKANINLNTFQGWSTAVKKFEVASGPEVALLTNESRINTAIDNGQDPSTVVLPFPNPQSLPTYDRISGLFRTAKSSNYEVSTQGGTDKSTYYVSLGYLGQESIVKPSDYKRYSARLNYDNYLSDKLKVGTSINFTRSERNLSGSDNNPTGVINSALFPRSHLPIYNTDGTYARYGSFDNHIALIENLDSKAVGWRTIGNIFGEYTFLPGLKIRSSWSIDNTSEYDNSYSSTLISAGIAVNGSASSIENKNLVLTNEQVLSFVKSFGEGKKHNINALVGNTLNTVLNESTSASGTGFAANSLRSVSVAATRSGSASRSESKLVSFFSKASYTYNGKYTIDGSIRADASSKFGTNNRWGYFPSGGVAWRLSQEEFIKNLNFFDELKVRASLGLSGNQNGIGAYAAQGLWSSGANYLEQPGIAPTQLANPDLTWETTRQFNVGAELGIFKNRLSIVADYYNKYTYDLLLNVPVPYRSGFASYLQNYGAVRNKGVELGINSTNIETDAFQWTTNFNISFNNNKIEKLASDISLGASGRNISILRQGYSSNSFQLYKQLYVDPQTGNAVYEDVNGDGLITSADRQIVGNALPKYTGGLTNNFNFKGFDLSFFFYFQQGNKIMNMNDFFMVHGGTQANIGFLPRQLERWQKPGDITDIPRLTTYSANPTQNGGAANNYGGNVASLSSRYLEDGSFIRLKTLTFGYTLPKDVLSRIGISKFRIYAQGTNLLTFTNYGGLDPEVSSQSNNQNTVGYDWATVPQPRTFQIGASVTF</sequence>
<dbReference type="NCBIfam" id="TIGR04057">
    <property type="entry name" value="SusC_RagA_signa"/>
    <property type="match status" value="1"/>
</dbReference>